<evidence type="ECO:0000313" key="4">
    <source>
        <dbReference type="Proteomes" id="UP000233786"/>
    </source>
</evidence>
<dbReference type="SUPFAM" id="SSF52096">
    <property type="entry name" value="ClpP/crotonase"/>
    <property type="match status" value="1"/>
</dbReference>
<dbReference type="InterPro" id="IPR029045">
    <property type="entry name" value="ClpP/crotonase-like_dom_sf"/>
</dbReference>
<dbReference type="Proteomes" id="UP000233786">
    <property type="component" value="Unassembled WGS sequence"/>
</dbReference>
<dbReference type="AlphaFoldDB" id="A0A2N3Y0T0"/>
<dbReference type="InterPro" id="IPR001753">
    <property type="entry name" value="Enoyl-CoA_hydra/iso"/>
</dbReference>
<protein>
    <submittedName>
        <fullName evidence="3">Enoyl-CoA hydratase</fullName>
    </submittedName>
</protein>
<gene>
    <name evidence="3" type="ORF">A8926_4369</name>
</gene>
<dbReference type="GO" id="GO:0003824">
    <property type="term" value="F:catalytic activity"/>
    <property type="evidence" value="ECO:0007669"/>
    <property type="project" value="InterPro"/>
</dbReference>
<dbReference type="RefSeq" id="WP_010314944.1">
    <property type="nucleotide sequence ID" value="NZ_CP061007.1"/>
</dbReference>
<dbReference type="CDD" id="cd06558">
    <property type="entry name" value="crotonase-like"/>
    <property type="match status" value="1"/>
</dbReference>
<dbReference type="EMBL" id="PJNB01000001">
    <property type="protein sequence ID" value="PKW16529.1"/>
    <property type="molecule type" value="Genomic_DNA"/>
</dbReference>
<evidence type="ECO:0000256" key="2">
    <source>
        <dbReference type="RuleBase" id="RU003707"/>
    </source>
</evidence>
<dbReference type="Pfam" id="PF00378">
    <property type="entry name" value="ECH_1"/>
    <property type="match status" value="1"/>
</dbReference>
<comment type="similarity">
    <text evidence="1 2">Belongs to the enoyl-CoA hydratase/isomerase family.</text>
</comment>
<dbReference type="OrthoDB" id="3206737at2"/>
<reference evidence="3" key="1">
    <citation type="submission" date="2017-12" db="EMBL/GenBank/DDBJ databases">
        <title>Sequencing the genomes of 1000 Actinobacteria strains.</title>
        <authorList>
            <person name="Klenk H.-P."/>
        </authorList>
    </citation>
    <scope>NUCLEOTIDE SEQUENCE [LARGE SCALE GENOMIC DNA]</scope>
    <source>
        <strain evidence="3">DSM 44228</strain>
    </source>
</reference>
<keyword evidence="4" id="KW-1185">Reference proteome</keyword>
<evidence type="ECO:0000256" key="1">
    <source>
        <dbReference type="ARBA" id="ARBA00005254"/>
    </source>
</evidence>
<name>A0A2N3Y0T0_SACSN</name>
<dbReference type="PANTHER" id="PTHR43802">
    <property type="entry name" value="ENOYL-COA HYDRATASE"/>
    <property type="match status" value="1"/>
</dbReference>
<dbReference type="Gene3D" id="3.90.226.10">
    <property type="entry name" value="2-enoyl-CoA Hydratase, Chain A, domain 1"/>
    <property type="match status" value="1"/>
</dbReference>
<sequence>MPRRNETPANDTPAEVRLEREGPIAWLTLDRPERLNALSMRMLDELAEHLSVLESSDTRVVILRGAGRAFSAGYDVSGESEEIGDAHTRSSVADRDRQAAYIDRFTRIWRHPQPVIAAVHGYCMAGATQLALFCDITVVAEDTQLAASPAIPLGGGFISPLWSFQIGPQRAKEMSFVPGRRIDGRTAVEWGFGNTAVPPGELEKYVRELALSIAKTPASILRMKKLAVNRVQEMQGFLTVAGLGADTDALIHTTQDVAELQELVKEIGLKQAIARFRG</sequence>
<organism evidence="3 4">
    <name type="scientific">Saccharopolyspora spinosa</name>
    <dbReference type="NCBI Taxonomy" id="60894"/>
    <lineage>
        <taxon>Bacteria</taxon>
        <taxon>Bacillati</taxon>
        <taxon>Actinomycetota</taxon>
        <taxon>Actinomycetes</taxon>
        <taxon>Pseudonocardiales</taxon>
        <taxon>Pseudonocardiaceae</taxon>
        <taxon>Saccharopolyspora</taxon>
    </lineage>
</organism>
<dbReference type="PROSITE" id="PS00166">
    <property type="entry name" value="ENOYL_COA_HYDRATASE"/>
    <property type="match status" value="1"/>
</dbReference>
<proteinExistence type="inferred from homology"/>
<dbReference type="STRING" id="994479.GCA_000194155_07316"/>
<comment type="caution">
    <text evidence="3">The sequence shown here is derived from an EMBL/GenBank/DDBJ whole genome shotgun (WGS) entry which is preliminary data.</text>
</comment>
<evidence type="ECO:0000313" key="3">
    <source>
        <dbReference type="EMBL" id="PKW16529.1"/>
    </source>
</evidence>
<dbReference type="InterPro" id="IPR018376">
    <property type="entry name" value="Enoyl-CoA_hyd/isom_CS"/>
</dbReference>
<dbReference type="PANTHER" id="PTHR43802:SF1">
    <property type="entry name" value="IP11341P-RELATED"/>
    <property type="match status" value="1"/>
</dbReference>
<accession>A0A2N3Y0T0</accession>